<dbReference type="PANTHER" id="PTHR30419">
    <property type="entry name" value="HTH-TYPE TRANSCRIPTIONAL REGULATOR YBHD"/>
    <property type="match status" value="1"/>
</dbReference>
<dbReference type="Gene3D" id="1.10.10.10">
    <property type="entry name" value="Winged helix-like DNA-binding domain superfamily/Winged helix DNA-binding domain"/>
    <property type="match status" value="1"/>
</dbReference>
<dbReference type="EMBL" id="JBHUER010000003">
    <property type="protein sequence ID" value="MFD1702496.1"/>
    <property type="molecule type" value="Genomic_DNA"/>
</dbReference>
<organism evidence="6 7">
    <name type="scientific">Methylopila henanensis</name>
    <dbReference type="NCBI Taxonomy" id="873516"/>
    <lineage>
        <taxon>Bacteria</taxon>
        <taxon>Pseudomonadati</taxon>
        <taxon>Pseudomonadota</taxon>
        <taxon>Alphaproteobacteria</taxon>
        <taxon>Hyphomicrobiales</taxon>
        <taxon>Methylopilaceae</taxon>
        <taxon>Methylopila</taxon>
    </lineage>
</organism>
<evidence type="ECO:0000256" key="3">
    <source>
        <dbReference type="ARBA" id="ARBA00023125"/>
    </source>
</evidence>
<keyword evidence="2" id="KW-0805">Transcription regulation</keyword>
<reference evidence="7" key="1">
    <citation type="journal article" date="2019" name="Int. J. Syst. Evol. Microbiol.">
        <title>The Global Catalogue of Microorganisms (GCM) 10K type strain sequencing project: providing services to taxonomists for standard genome sequencing and annotation.</title>
        <authorList>
            <consortium name="The Broad Institute Genomics Platform"/>
            <consortium name="The Broad Institute Genome Sequencing Center for Infectious Disease"/>
            <person name="Wu L."/>
            <person name="Ma J."/>
        </authorList>
    </citation>
    <scope>NUCLEOTIDE SEQUENCE [LARGE SCALE GENOMIC DNA]</scope>
    <source>
        <strain evidence="7">KCTC 23707</strain>
    </source>
</reference>
<dbReference type="SUPFAM" id="SSF46785">
    <property type="entry name" value="Winged helix' DNA-binding domain"/>
    <property type="match status" value="1"/>
</dbReference>
<dbReference type="InterPro" id="IPR036388">
    <property type="entry name" value="WH-like_DNA-bd_sf"/>
</dbReference>
<evidence type="ECO:0000256" key="1">
    <source>
        <dbReference type="ARBA" id="ARBA00009437"/>
    </source>
</evidence>
<accession>A0ABW4K4R5</accession>
<dbReference type="PANTHER" id="PTHR30419:SF2">
    <property type="entry name" value="LYSR FAMILY TRANSCRIPTIONAL REGULATOR"/>
    <property type="match status" value="1"/>
</dbReference>
<dbReference type="Pfam" id="PF00126">
    <property type="entry name" value="HTH_1"/>
    <property type="match status" value="1"/>
</dbReference>
<evidence type="ECO:0000313" key="6">
    <source>
        <dbReference type="EMBL" id="MFD1702496.1"/>
    </source>
</evidence>
<dbReference type="Pfam" id="PF03466">
    <property type="entry name" value="LysR_substrate"/>
    <property type="match status" value="1"/>
</dbReference>
<evidence type="ECO:0000259" key="5">
    <source>
        <dbReference type="PROSITE" id="PS50931"/>
    </source>
</evidence>
<dbReference type="Gene3D" id="3.40.190.290">
    <property type="match status" value="1"/>
</dbReference>
<dbReference type="Proteomes" id="UP001597308">
    <property type="component" value="Unassembled WGS sequence"/>
</dbReference>
<feature type="domain" description="HTH lysR-type" evidence="5">
    <location>
        <begin position="3"/>
        <end position="60"/>
    </location>
</feature>
<keyword evidence="4" id="KW-0804">Transcription</keyword>
<protein>
    <submittedName>
        <fullName evidence="6">LysR substrate-binding domain-containing protein</fullName>
    </submittedName>
</protein>
<keyword evidence="3" id="KW-0238">DNA-binding</keyword>
<dbReference type="InterPro" id="IPR005119">
    <property type="entry name" value="LysR_subst-bd"/>
</dbReference>
<dbReference type="InterPro" id="IPR050950">
    <property type="entry name" value="HTH-type_LysR_regulators"/>
</dbReference>
<comment type="caution">
    <text evidence="6">The sequence shown here is derived from an EMBL/GenBank/DDBJ whole genome shotgun (WGS) entry which is preliminary data.</text>
</comment>
<dbReference type="InterPro" id="IPR000847">
    <property type="entry name" value="LysR_HTH_N"/>
</dbReference>
<dbReference type="InterPro" id="IPR036390">
    <property type="entry name" value="WH_DNA-bd_sf"/>
</dbReference>
<name>A0ABW4K4R5_9HYPH</name>
<keyword evidence="7" id="KW-1185">Reference proteome</keyword>
<evidence type="ECO:0000313" key="7">
    <source>
        <dbReference type="Proteomes" id="UP001597308"/>
    </source>
</evidence>
<evidence type="ECO:0000256" key="2">
    <source>
        <dbReference type="ARBA" id="ARBA00023015"/>
    </source>
</evidence>
<proteinExistence type="inferred from homology"/>
<gene>
    <name evidence="6" type="ORF">ACFSCV_05690</name>
</gene>
<evidence type="ECO:0000256" key="4">
    <source>
        <dbReference type="ARBA" id="ARBA00023163"/>
    </source>
</evidence>
<comment type="similarity">
    <text evidence="1">Belongs to the LysR transcriptional regulatory family.</text>
</comment>
<dbReference type="PROSITE" id="PS50931">
    <property type="entry name" value="HTH_LYSR"/>
    <property type="match status" value="1"/>
</dbReference>
<dbReference type="SUPFAM" id="SSF53850">
    <property type="entry name" value="Periplasmic binding protein-like II"/>
    <property type="match status" value="1"/>
</dbReference>
<sequence>MRFDFADLRLFLHVAEAGSITAGAERAGLALASASERIRGMEATGGAPLLERRHRGVVPTAAGQALARHAREILAACERMRGELAAHGEGLRGVVRMMANTSAVSEHLPAPLGAFLAANPRIDVELEEASSADIYEAVAAGRVDFGVASDQVDHGDLVLAPFRRDALALVAPHGHPLAARRAVAFAETLDHPQVGLGSGGALQDYLAGRARRLGRALPARVKVRGFDAVFRLVEQGVGVAVAPEAAAARAGRTMALGVAPLSDAWAARGLVIATRRGGPPSPHAAALIAALTPSG</sequence>
<dbReference type="RefSeq" id="WP_378797848.1">
    <property type="nucleotide sequence ID" value="NZ_JBHUER010000003.1"/>
</dbReference>